<evidence type="ECO:0000256" key="8">
    <source>
        <dbReference type="ARBA" id="ARBA00022989"/>
    </source>
</evidence>
<keyword evidence="8 12" id="KW-1133">Transmembrane helix</keyword>
<evidence type="ECO:0000256" key="11">
    <source>
        <dbReference type="SAM" id="MobiDB-lite"/>
    </source>
</evidence>
<reference evidence="16" key="1">
    <citation type="journal article" date="2019" name="Int. J. Syst. Evol. Microbiol.">
        <title>The Global Catalogue of Microorganisms (GCM) 10K type strain sequencing project: providing services to taxonomists for standard genome sequencing and annotation.</title>
        <authorList>
            <consortium name="The Broad Institute Genomics Platform"/>
            <consortium name="The Broad Institute Genome Sequencing Center for Infectious Disease"/>
            <person name="Wu L."/>
            <person name="Ma J."/>
        </authorList>
    </citation>
    <scope>NUCLEOTIDE SEQUENCE [LARGE SCALE GENOMIC DNA]</scope>
    <source>
        <strain evidence="16">CGMCC 1.12482</strain>
    </source>
</reference>
<keyword evidence="7 10" id="KW-0653">Protein transport</keyword>
<evidence type="ECO:0000259" key="13">
    <source>
        <dbReference type="Pfam" id="PF05134"/>
    </source>
</evidence>
<dbReference type="PIRSF" id="PIRSF015761">
    <property type="entry name" value="Protein_L"/>
    <property type="match status" value="1"/>
</dbReference>
<dbReference type="InterPro" id="IPR043129">
    <property type="entry name" value="ATPase_NBD"/>
</dbReference>
<dbReference type="RefSeq" id="WP_150277597.1">
    <property type="nucleotide sequence ID" value="NZ_BMFF01000001.1"/>
</dbReference>
<evidence type="ECO:0000313" key="15">
    <source>
        <dbReference type="EMBL" id="GGC86667.1"/>
    </source>
</evidence>
<evidence type="ECO:0000256" key="9">
    <source>
        <dbReference type="ARBA" id="ARBA00023136"/>
    </source>
</evidence>
<dbReference type="NCBIfam" id="TIGR01709">
    <property type="entry name" value="typeII_sec_gspL"/>
    <property type="match status" value="1"/>
</dbReference>
<gene>
    <name evidence="15" type="ORF">GCM10007418_03040</name>
</gene>
<evidence type="ECO:0000256" key="2">
    <source>
        <dbReference type="ARBA" id="ARBA00005318"/>
    </source>
</evidence>
<evidence type="ECO:0000256" key="10">
    <source>
        <dbReference type="PIRNR" id="PIRNR015761"/>
    </source>
</evidence>
<dbReference type="Proteomes" id="UP000638188">
    <property type="component" value="Unassembled WGS sequence"/>
</dbReference>
<organism evidence="15 16">
    <name type="scientific">Halopseudomonas salina</name>
    <dbReference type="NCBI Taxonomy" id="1323744"/>
    <lineage>
        <taxon>Bacteria</taxon>
        <taxon>Pseudomonadati</taxon>
        <taxon>Pseudomonadota</taxon>
        <taxon>Gammaproteobacteria</taxon>
        <taxon>Pseudomonadales</taxon>
        <taxon>Pseudomonadaceae</taxon>
        <taxon>Halopseudomonas</taxon>
    </lineage>
</organism>
<comment type="similarity">
    <text evidence="2 10">Belongs to the GSP L family.</text>
</comment>
<dbReference type="InterPro" id="IPR007812">
    <property type="entry name" value="T2SS_protein-GspL"/>
</dbReference>
<evidence type="ECO:0000256" key="12">
    <source>
        <dbReference type="SAM" id="Phobius"/>
    </source>
</evidence>
<evidence type="ECO:0000256" key="3">
    <source>
        <dbReference type="ARBA" id="ARBA00022448"/>
    </source>
</evidence>
<keyword evidence="16" id="KW-1185">Reference proteome</keyword>
<evidence type="ECO:0000256" key="6">
    <source>
        <dbReference type="ARBA" id="ARBA00022692"/>
    </source>
</evidence>
<dbReference type="Pfam" id="PF05134">
    <property type="entry name" value="T2SSL"/>
    <property type="match status" value="1"/>
</dbReference>
<comment type="subcellular location">
    <subcellularLocation>
        <location evidence="1">Cell inner membrane</location>
        <topology evidence="1">Single-pass membrane protein</topology>
    </subcellularLocation>
</comment>
<dbReference type="CDD" id="cd24017">
    <property type="entry name" value="ASKHA_T2SSL_N"/>
    <property type="match status" value="1"/>
</dbReference>
<dbReference type="InterPro" id="IPR024230">
    <property type="entry name" value="GspL_cyto_dom"/>
</dbReference>
<evidence type="ECO:0000256" key="7">
    <source>
        <dbReference type="ARBA" id="ARBA00022927"/>
    </source>
</evidence>
<dbReference type="Gene3D" id="3.30.420.380">
    <property type="match status" value="1"/>
</dbReference>
<keyword evidence="9 12" id="KW-0472">Membrane</keyword>
<keyword evidence="4" id="KW-1003">Cell membrane</keyword>
<dbReference type="InterPro" id="IPR025691">
    <property type="entry name" value="GspL_pp_dom"/>
</dbReference>
<dbReference type="Gene3D" id="3.30.1360.100">
    <property type="entry name" value="General secretion pathway protein M, EpsM"/>
    <property type="match status" value="1"/>
</dbReference>
<sequence>MLIVLLPEELQEDDQDTLLVHWWHLERESGVREHGRDSLQTLKTRFAGQRLRALAPATSVSLYRLDMPVRRAASIRAALPFALEDQVSQDLELLHCVPGPRRTDGRLAAAVVETDRMAHWQALFDSRQWRLEALIPLPILHAGDIPERGLLVRPSPWPGAALQALITSRFEEPVLIEAGLLGLWLKRRLSALPEDERVVQTSGFSRADLGLEHDRDVTVTEVVDQVDVGHALTYCLQPNPPLNLLTGPYATSMAAPPWRKMRPVMIAAGVLIAVLLAQFSLEWLALARERDRLVAGIESVFQSSLPNSRMVQPVTQFRQALEGNAPGSSASSGGELLHEALAVIAQADNANIRQFRATPGELEIELQLASFAELEALRAGLASKPQLQETLQGADSGSEGVTARLKVSRRES</sequence>
<comment type="caution">
    <text evidence="15">The sequence shown here is derived from an EMBL/GenBank/DDBJ whole genome shotgun (WGS) entry which is preliminary data.</text>
</comment>
<evidence type="ECO:0000313" key="16">
    <source>
        <dbReference type="Proteomes" id="UP000638188"/>
    </source>
</evidence>
<dbReference type="EMBL" id="BMFF01000001">
    <property type="protein sequence ID" value="GGC86667.1"/>
    <property type="molecule type" value="Genomic_DNA"/>
</dbReference>
<evidence type="ECO:0000256" key="4">
    <source>
        <dbReference type="ARBA" id="ARBA00022475"/>
    </source>
</evidence>
<keyword evidence="6 12" id="KW-0812">Transmembrane</keyword>
<dbReference type="SUPFAM" id="SSF53067">
    <property type="entry name" value="Actin-like ATPase domain"/>
    <property type="match status" value="1"/>
</dbReference>
<accession>A0ABQ1NWT5</accession>
<feature type="region of interest" description="Disordered" evidence="11">
    <location>
        <begin position="388"/>
        <end position="412"/>
    </location>
</feature>
<feature type="domain" description="GspL cytoplasmic actin-ATPase-like" evidence="13">
    <location>
        <begin position="20"/>
        <end position="124"/>
    </location>
</feature>
<protein>
    <recommendedName>
        <fullName evidence="10">Type II secretion system protein L</fullName>
        <shortName evidence="10">T2SS protein L</shortName>
    </recommendedName>
</protein>
<proteinExistence type="inferred from homology"/>
<dbReference type="Pfam" id="PF12693">
    <property type="entry name" value="GspL_C"/>
    <property type="match status" value="1"/>
</dbReference>
<keyword evidence="3 10" id="KW-0813">Transport</keyword>
<comment type="function">
    <text evidence="10">Inner membrane component of the type II secretion system required for the energy-dependent secretion of extracellular factors such as proteases and toxins from the periplasm.</text>
</comment>
<evidence type="ECO:0000256" key="1">
    <source>
        <dbReference type="ARBA" id="ARBA00004377"/>
    </source>
</evidence>
<feature type="transmembrane region" description="Helical" evidence="12">
    <location>
        <begin position="264"/>
        <end position="286"/>
    </location>
</feature>
<evidence type="ECO:0000259" key="14">
    <source>
        <dbReference type="Pfam" id="PF12693"/>
    </source>
</evidence>
<name>A0ABQ1NWT5_9GAMM</name>
<feature type="domain" description="GspL periplasmic" evidence="14">
    <location>
        <begin position="258"/>
        <end position="404"/>
    </location>
</feature>
<evidence type="ECO:0000256" key="5">
    <source>
        <dbReference type="ARBA" id="ARBA00022519"/>
    </source>
</evidence>
<keyword evidence="5" id="KW-0997">Cell inner membrane</keyword>